<dbReference type="InterPro" id="IPR023198">
    <property type="entry name" value="PGP-like_dom2"/>
</dbReference>
<dbReference type="Pfam" id="PF13419">
    <property type="entry name" value="HAD_2"/>
    <property type="match status" value="1"/>
</dbReference>
<protein>
    <submittedName>
        <fullName evidence="1">HAD hydrolase-like protein</fullName>
    </submittedName>
</protein>
<keyword evidence="2" id="KW-1185">Reference proteome</keyword>
<gene>
    <name evidence="1" type="ORF">QRT03_10805</name>
</gene>
<dbReference type="RefSeq" id="WP_286052733.1">
    <property type="nucleotide sequence ID" value="NZ_JASVWF010000002.1"/>
</dbReference>
<dbReference type="InterPro" id="IPR050155">
    <property type="entry name" value="HAD-like_hydrolase_sf"/>
</dbReference>
<dbReference type="EMBL" id="JASVWF010000002">
    <property type="protein sequence ID" value="MDL5156450.1"/>
    <property type="molecule type" value="Genomic_DNA"/>
</dbReference>
<dbReference type="InterPro" id="IPR036412">
    <property type="entry name" value="HAD-like_sf"/>
</dbReference>
<dbReference type="PANTHER" id="PTHR43434">
    <property type="entry name" value="PHOSPHOGLYCOLATE PHOSPHATASE"/>
    <property type="match status" value="1"/>
</dbReference>
<reference evidence="1 2" key="1">
    <citation type="submission" date="2023-06" db="EMBL/GenBank/DDBJ databases">
        <title>Actinomycetospora Odt1-22.</title>
        <authorList>
            <person name="Supong K."/>
        </authorList>
    </citation>
    <scope>NUCLEOTIDE SEQUENCE [LARGE SCALE GENOMIC DNA]</scope>
    <source>
        <strain evidence="1 2">Odt1-22</strain>
    </source>
</reference>
<dbReference type="Gene3D" id="1.10.150.240">
    <property type="entry name" value="Putative phosphatase, domain 2"/>
    <property type="match status" value="1"/>
</dbReference>
<proteinExistence type="predicted"/>
<accession>A0ABT7M703</accession>
<evidence type="ECO:0000313" key="2">
    <source>
        <dbReference type="Proteomes" id="UP001231924"/>
    </source>
</evidence>
<comment type="caution">
    <text evidence="1">The sequence shown here is derived from an EMBL/GenBank/DDBJ whole genome shotgun (WGS) entry which is preliminary data.</text>
</comment>
<evidence type="ECO:0000313" key="1">
    <source>
        <dbReference type="EMBL" id="MDL5156450.1"/>
    </source>
</evidence>
<dbReference type="InterPro" id="IPR023214">
    <property type="entry name" value="HAD_sf"/>
</dbReference>
<dbReference type="InterPro" id="IPR041492">
    <property type="entry name" value="HAD_2"/>
</dbReference>
<sequence length="224" mass="22894">MTAKPSAPPSLRSPLVCFDLDGTLVDSGPGIRASVRHSAATVGIDEPDAEQLRALIGPPFPRAFRDVLGVDAPTADAMMAAYRAYYGGGAMFDVEVYPGVPDLLAELVARGDTLAITTSKPREYADEIVAHLGLDKYVAAGVFGAGDDVEGKAAVVGLALARHDGPVVGLVGDRSHDVEGARAHGLPCVGVDWGFGGRAELIAAGAAAVVDTPAEVPAALDGLR</sequence>
<organism evidence="1 2">
    <name type="scientific">Actinomycetospora termitidis</name>
    <dbReference type="NCBI Taxonomy" id="3053470"/>
    <lineage>
        <taxon>Bacteria</taxon>
        <taxon>Bacillati</taxon>
        <taxon>Actinomycetota</taxon>
        <taxon>Actinomycetes</taxon>
        <taxon>Pseudonocardiales</taxon>
        <taxon>Pseudonocardiaceae</taxon>
        <taxon>Actinomycetospora</taxon>
    </lineage>
</organism>
<name>A0ABT7M703_9PSEU</name>
<dbReference type="Proteomes" id="UP001231924">
    <property type="component" value="Unassembled WGS sequence"/>
</dbReference>
<dbReference type="SFLD" id="SFLDG01129">
    <property type="entry name" value="C1.5:_HAD__Beta-PGM__Phosphata"/>
    <property type="match status" value="1"/>
</dbReference>
<dbReference type="Gene3D" id="3.40.50.1000">
    <property type="entry name" value="HAD superfamily/HAD-like"/>
    <property type="match status" value="1"/>
</dbReference>
<dbReference type="SFLD" id="SFLDS00003">
    <property type="entry name" value="Haloacid_Dehalogenase"/>
    <property type="match status" value="1"/>
</dbReference>
<dbReference type="PANTHER" id="PTHR43434:SF20">
    <property type="entry name" value="5'-NUCLEOTIDASE"/>
    <property type="match status" value="1"/>
</dbReference>
<dbReference type="SUPFAM" id="SSF56784">
    <property type="entry name" value="HAD-like"/>
    <property type="match status" value="1"/>
</dbReference>